<comment type="caution">
    <text evidence="2">The sequence shown here is derived from an EMBL/GenBank/DDBJ whole genome shotgun (WGS) entry which is preliminary data.</text>
</comment>
<keyword evidence="1" id="KW-1133">Transmembrane helix</keyword>
<protein>
    <submittedName>
        <fullName evidence="2">Uncharacterized protein</fullName>
    </submittedName>
</protein>
<evidence type="ECO:0000313" key="2">
    <source>
        <dbReference type="EMBL" id="KAF2091254.1"/>
    </source>
</evidence>
<keyword evidence="3" id="KW-1185">Reference proteome</keyword>
<keyword evidence="1" id="KW-0812">Transmembrane</keyword>
<feature type="transmembrane region" description="Helical" evidence="1">
    <location>
        <begin position="330"/>
        <end position="349"/>
    </location>
</feature>
<dbReference type="EMBL" id="ML978712">
    <property type="protein sequence ID" value="KAF2091254.1"/>
    <property type="molecule type" value="Genomic_DNA"/>
</dbReference>
<dbReference type="PANTHER" id="PTHR35043:SF8">
    <property type="entry name" value="DUF4220 DOMAIN-CONTAINING PROTEIN"/>
    <property type="match status" value="1"/>
</dbReference>
<dbReference type="Proteomes" id="UP000799776">
    <property type="component" value="Unassembled WGS sequence"/>
</dbReference>
<feature type="transmembrane region" description="Helical" evidence="1">
    <location>
        <begin position="297"/>
        <end position="318"/>
    </location>
</feature>
<organism evidence="2 3">
    <name type="scientific">Saccharata proteae CBS 121410</name>
    <dbReference type="NCBI Taxonomy" id="1314787"/>
    <lineage>
        <taxon>Eukaryota</taxon>
        <taxon>Fungi</taxon>
        <taxon>Dikarya</taxon>
        <taxon>Ascomycota</taxon>
        <taxon>Pezizomycotina</taxon>
        <taxon>Dothideomycetes</taxon>
        <taxon>Dothideomycetes incertae sedis</taxon>
        <taxon>Botryosphaeriales</taxon>
        <taxon>Saccharataceae</taxon>
        <taxon>Saccharata</taxon>
    </lineage>
</organism>
<feature type="transmembrane region" description="Helical" evidence="1">
    <location>
        <begin position="369"/>
        <end position="389"/>
    </location>
</feature>
<gene>
    <name evidence="2" type="ORF">K490DRAFT_62574</name>
</gene>
<name>A0A9P4M2V5_9PEZI</name>
<evidence type="ECO:0000313" key="3">
    <source>
        <dbReference type="Proteomes" id="UP000799776"/>
    </source>
</evidence>
<accession>A0A9P4M2V5</accession>
<reference evidence="2" key="1">
    <citation type="journal article" date="2020" name="Stud. Mycol.">
        <title>101 Dothideomycetes genomes: a test case for predicting lifestyles and emergence of pathogens.</title>
        <authorList>
            <person name="Haridas S."/>
            <person name="Albert R."/>
            <person name="Binder M."/>
            <person name="Bloem J."/>
            <person name="Labutti K."/>
            <person name="Salamov A."/>
            <person name="Andreopoulos B."/>
            <person name="Baker S."/>
            <person name="Barry K."/>
            <person name="Bills G."/>
            <person name="Bluhm B."/>
            <person name="Cannon C."/>
            <person name="Castanera R."/>
            <person name="Culley D."/>
            <person name="Daum C."/>
            <person name="Ezra D."/>
            <person name="Gonzalez J."/>
            <person name="Henrissat B."/>
            <person name="Kuo A."/>
            <person name="Liang C."/>
            <person name="Lipzen A."/>
            <person name="Lutzoni F."/>
            <person name="Magnuson J."/>
            <person name="Mondo S."/>
            <person name="Nolan M."/>
            <person name="Ohm R."/>
            <person name="Pangilinan J."/>
            <person name="Park H.-J."/>
            <person name="Ramirez L."/>
            <person name="Alfaro M."/>
            <person name="Sun H."/>
            <person name="Tritt A."/>
            <person name="Yoshinaga Y."/>
            <person name="Zwiers L.-H."/>
            <person name="Turgeon B."/>
            <person name="Goodwin S."/>
            <person name="Spatafora J."/>
            <person name="Crous P."/>
            <person name="Grigoriev I."/>
        </authorList>
    </citation>
    <scope>NUCLEOTIDE SEQUENCE</scope>
    <source>
        <strain evidence="2">CBS 121410</strain>
    </source>
</reference>
<keyword evidence="1" id="KW-0472">Membrane</keyword>
<dbReference type="OrthoDB" id="9451547at2759"/>
<sequence>MTPTNATIESIPSELGWMPSPNYRGTMDIIWPCVSTLALCSWSMLHLNLPAPGDGYAAHLFRKCRWLGLSILAPELTMLCAFAQRASAKHSVEEMKDLGYPQWTISHGFYADSGGFVLCCEGGYSPFPITAKQVIYLIRHGYIDMPKVTDVQINDKSKADRIAKGLAFFQTGWLVTKIIARSCAGLSVTPLELVTMALAFNSLVTLFFWWKKPLDVREPTEIRCKFDIDTILEGAGEDIEKPWTESPLEFVEPEIYMSGKWSKKTLDWILRLKLQTRPLQRIPNDRDFRPLTLLENISLALPVCVFASIHFIGWPLPFPTRAESILWRTNCLITFCSLAVYGISEMIGFYRSGYSVASLELFGGYKKRWPWAGVFLVLGNLYMLSRLCLLVESVISLRALPGEAYVEVRWTQFLPRL</sequence>
<dbReference type="AlphaFoldDB" id="A0A9P4M2V5"/>
<evidence type="ECO:0000256" key="1">
    <source>
        <dbReference type="SAM" id="Phobius"/>
    </source>
</evidence>
<proteinExistence type="predicted"/>
<dbReference type="PANTHER" id="PTHR35043">
    <property type="entry name" value="TRANSCRIPTION FACTOR DOMAIN-CONTAINING PROTEIN"/>
    <property type="match status" value="1"/>
</dbReference>